<protein>
    <submittedName>
        <fullName evidence="1">Uncharacterized protein</fullName>
    </submittedName>
</protein>
<gene>
    <name evidence="1" type="ORF">IAD26_00470</name>
</gene>
<evidence type="ECO:0000313" key="2">
    <source>
        <dbReference type="Proteomes" id="UP000886748"/>
    </source>
</evidence>
<name>A0A9D1SQM8_9CLOT</name>
<reference evidence="1" key="2">
    <citation type="journal article" date="2021" name="PeerJ">
        <title>Extensive microbial diversity within the chicken gut microbiome revealed by metagenomics and culture.</title>
        <authorList>
            <person name="Gilroy R."/>
            <person name="Ravi A."/>
            <person name="Getino M."/>
            <person name="Pursley I."/>
            <person name="Horton D.L."/>
            <person name="Alikhan N.F."/>
            <person name="Baker D."/>
            <person name="Gharbi K."/>
            <person name="Hall N."/>
            <person name="Watson M."/>
            <person name="Adriaenssens E.M."/>
            <person name="Foster-Nyarko E."/>
            <person name="Jarju S."/>
            <person name="Secka A."/>
            <person name="Antonio M."/>
            <person name="Oren A."/>
            <person name="Chaudhuri R.R."/>
            <person name="La Ragione R."/>
            <person name="Hildebrand F."/>
            <person name="Pallen M.J."/>
        </authorList>
    </citation>
    <scope>NUCLEOTIDE SEQUENCE</scope>
    <source>
        <strain evidence="1">CHK154-7741</strain>
    </source>
</reference>
<proteinExistence type="predicted"/>
<sequence>MAEIIENMNGRRLIRVSTDDIISLVREYQQYACESSSYREIREKLDKKDIYLPEDF</sequence>
<organism evidence="1 2">
    <name type="scientific">Candidatus Limenecus avicola</name>
    <dbReference type="NCBI Taxonomy" id="2840847"/>
    <lineage>
        <taxon>Bacteria</taxon>
        <taxon>Bacillati</taxon>
        <taxon>Bacillota</taxon>
        <taxon>Clostridia</taxon>
        <taxon>Eubacteriales</taxon>
        <taxon>Clostridiaceae</taxon>
        <taxon>Clostridiaceae incertae sedis</taxon>
        <taxon>Candidatus Limenecus</taxon>
    </lineage>
</organism>
<dbReference type="AlphaFoldDB" id="A0A9D1SQM8"/>
<dbReference type="EMBL" id="DVOD01000006">
    <property type="protein sequence ID" value="HIU91584.1"/>
    <property type="molecule type" value="Genomic_DNA"/>
</dbReference>
<comment type="caution">
    <text evidence="1">The sequence shown here is derived from an EMBL/GenBank/DDBJ whole genome shotgun (WGS) entry which is preliminary data.</text>
</comment>
<dbReference type="Proteomes" id="UP000886748">
    <property type="component" value="Unassembled WGS sequence"/>
</dbReference>
<evidence type="ECO:0000313" key="1">
    <source>
        <dbReference type="EMBL" id="HIU91584.1"/>
    </source>
</evidence>
<reference evidence="1" key="1">
    <citation type="submission" date="2020-10" db="EMBL/GenBank/DDBJ databases">
        <authorList>
            <person name="Gilroy R."/>
        </authorList>
    </citation>
    <scope>NUCLEOTIDE SEQUENCE</scope>
    <source>
        <strain evidence="1">CHK154-7741</strain>
    </source>
</reference>
<accession>A0A9D1SQM8</accession>